<dbReference type="InterPro" id="IPR050194">
    <property type="entry name" value="Glycosyltransferase_grp1"/>
</dbReference>
<proteinExistence type="predicted"/>
<reference evidence="3 4" key="1">
    <citation type="submission" date="2022-06" db="EMBL/GenBank/DDBJ databases">
        <title>Isolation of gut microbiota from human fecal samples.</title>
        <authorList>
            <person name="Pamer E.G."/>
            <person name="Barat B."/>
            <person name="Waligurski E."/>
            <person name="Medina S."/>
            <person name="Paddock L."/>
            <person name="Mostad J."/>
        </authorList>
    </citation>
    <scope>NUCLEOTIDE SEQUENCE [LARGE SCALE GENOMIC DNA]</scope>
    <source>
        <strain evidence="3 4">DFI.6.1</strain>
    </source>
</reference>
<dbReference type="PANTHER" id="PTHR45947:SF3">
    <property type="entry name" value="SULFOQUINOVOSYL TRANSFERASE SQD2"/>
    <property type="match status" value="1"/>
</dbReference>
<sequence length="368" mass="43597">MKICHICSYFDNILFSDLFEALQKQEIDGRVYYFKANGYPPTNADHPYVDLRYCFEDHQKYLFHWKHSKVWNDFKQYGSTQTFDLLFAHSLFSNGYIAYKWKKEKNIPYIVYVQNTDINVFFKYRLFLRKLGLTILEHADRVVFASESYRTTLFQQYVKRKRQREQLMKKSVIIPYGINDLFFHKFSKKTKEKRSEIKILCVGLICKNKNQITLQKAIEILRKKGFDASLTLIGKHQNDHIYQSLCNCEFVRIVEYMSKEELLKYYRESDVFCLPSLTETFGLVYAEAISQGLPILYTKGQGFDCQFPEGTVGYHVNATDPFDIANKIMLICNEPNKYDACINNAKKFSWERIAYDYKVLFNSVIQNQ</sequence>
<dbReference type="Proteomes" id="UP001524435">
    <property type="component" value="Unassembled WGS sequence"/>
</dbReference>
<evidence type="ECO:0000259" key="2">
    <source>
        <dbReference type="Pfam" id="PF13439"/>
    </source>
</evidence>
<name>A0ABT1SPM2_9FIRM</name>
<dbReference type="Pfam" id="PF13439">
    <property type="entry name" value="Glyco_transf_4"/>
    <property type="match status" value="1"/>
</dbReference>
<keyword evidence="4" id="KW-1185">Reference proteome</keyword>
<dbReference type="InterPro" id="IPR001296">
    <property type="entry name" value="Glyco_trans_1"/>
</dbReference>
<accession>A0ABT1SPM2</accession>
<gene>
    <name evidence="3" type="ORF">NE663_10190</name>
</gene>
<evidence type="ECO:0000313" key="4">
    <source>
        <dbReference type="Proteomes" id="UP001524435"/>
    </source>
</evidence>
<feature type="domain" description="Glycosyltransferase subfamily 4-like N-terminal" evidence="2">
    <location>
        <begin position="17"/>
        <end position="157"/>
    </location>
</feature>
<dbReference type="EMBL" id="JANGCH010000021">
    <property type="protein sequence ID" value="MCQ5122620.1"/>
    <property type="molecule type" value="Genomic_DNA"/>
</dbReference>
<comment type="caution">
    <text evidence="3">The sequence shown here is derived from an EMBL/GenBank/DDBJ whole genome shotgun (WGS) entry which is preliminary data.</text>
</comment>
<evidence type="ECO:0000259" key="1">
    <source>
        <dbReference type="Pfam" id="PF00534"/>
    </source>
</evidence>
<dbReference type="SUPFAM" id="SSF53756">
    <property type="entry name" value="UDP-Glycosyltransferase/glycogen phosphorylase"/>
    <property type="match status" value="1"/>
</dbReference>
<dbReference type="InterPro" id="IPR028098">
    <property type="entry name" value="Glyco_trans_4-like_N"/>
</dbReference>
<dbReference type="Gene3D" id="3.40.50.2000">
    <property type="entry name" value="Glycogen Phosphorylase B"/>
    <property type="match status" value="2"/>
</dbReference>
<dbReference type="CDD" id="cd03801">
    <property type="entry name" value="GT4_PimA-like"/>
    <property type="match status" value="1"/>
</dbReference>
<organism evidence="3 4">
    <name type="scientific">Massilicoli timonensis</name>
    <dbReference type="NCBI Taxonomy" id="2015901"/>
    <lineage>
        <taxon>Bacteria</taxon>
        <taxon>Bacillati</taxon>
        <taxon>Bacillota</taxon>
        <taxon>Erysipelotrichia</taxon>
        <taxon>Erysipelotrichales</taxon>
        <taxon>Erysipelotrichaceae</taxon>
        <taxon>Massilicoli</taxon>
    </lineage>
</organism>
<dbReference type="PANTHER" id="PTHR45947">
    <property type="entry name" value="SULFOQUINOVOSYL TRANSFERASE SQD2"/>
    <property type="match status" value="1"/>
</dbReference>
<protein>
    <submittedName>
        <fullName evidence="3">Glycosyltransferase family 4 protein</fullName>
    </submittedName>
</protein>
<evidence type="ECO:0000313" key="3">
    <source>
        <dbReference type="EMBL" id="MCQ5122620.1"/>
    </source>
</evidence>
<dbReference type="RefSeq" id="WP_256198314.1">
    <property type="nucleotide sequence ID" value="NZ_JANGCH010000021.1"/>
</dbReference>
<dbReference type="Pfam" id="PF00534">
    <property type="entry name" value="Glycos_transf_1"/>
    <property type="match status" value="1"/>
</dbReference>
<feature type="domain" description="Glycosyl transferase family 1" evidence="1">
    <location>
        <begin position="185"/>
        <end position="347"/>
    </location>
</feature>